<dbReference type="Gene3D" id="2.40.240.10">
    <property type="entry name" value="Ribosomal Protein L25, Chain P"/>
    <property type="match status" value="1"/>
</dbReference>
<feature type="compositionally biased region" description="Acidic residues" evidence="6">
    <location>
        <begin position="188"/>
        <end position="199"/>
    </location>
</feature>
<feature type="domain" description="Large ribosomal subunit protein bL25 beta" evidence="8">
    <location>
        <begin position="100"/>
        <end position="182"/>
    </location>
</feature>
<sequence>MAVKLKAVKRDDLSKSVTKQLRNEGQVPAVVYGKDKQPKTVAVDSVELLKTVRDEGRNAIITLEIENDTKADVMLHEYQMDAIKNSLIHADFYVVDMSEEMEVSVPVRVEGEAVGVKDGGVLQLAQYELLIKVKPADIPEEIEVDVTELAIGDVISVADLPKSDKFEYVDEPDTTVVTIVAPSSGEPAEVDEDAEPELVDGEKENE</sequence>
<dbReference type="Proteomes" id="UP001597221">
    <property type="component" value="Unassembled WGS sequence"/>
</dbReference>
<evidence type="ECO:0000256" key="5">
    <source>
        <dbReference type="HAMAP-Rule" id="MF_01334"/>
    </source>
</evidence>
<dbReference type="InterPro" id="IPR037121">
    <property type="entry name" value="Ribosomal_bL25_C"/>
</dbReference>
<comment type="similarity">
    <text evidence="5">Belongs to the bacterial ribosomal protein bL25 family. CTC subfamily.</text>
</comment>
<accession>A0ABW4HMB8</accession>
<evidence type="ECO:0000259" key="7">
    <source>
        <dbReference type="Pfam" id="PF01386"/>
    </source>
</evidence>
<comment type="function">
    <text evidence="5">This is one of the proteins that binds to the 5S RNA in the ribosome where it forms part of the central protuberance.</text>
</comment>
<keyword evidence="10" id="KW-1185">Reference proteome</keyword>
<keyword evidence="3 5" id="KW-0689">Ribosomal protein</keyword>
<evidence type="ECO:0000256" key="3">
    <source>
        <dbReference type="ARBA" id="ARBA00022980"/>
    </source>
</evidence>
<dbReference type="GO" id="GO:0005840">
    <property type="term" value="C:ribosome"/>
    <property type="evidence" value="ECO:0007669"/>
    <property type="project" value="UniProtKB-KW"/>
</dbReference>
<dbReference type="InterPro" id="IPR020930">
    <property type="entry name" value="Ribosomal_uL5_bac-type"/>
</dbReference>
<comment type="caution">
    <text evidence="9">The sequence shown here is derived from an EMBL/GenBank/DDBJ whole genome shotgun (WGS) entry which is preliminary data.</text>
</comment>
<keyword evidence="4 5" id="KW-0687">Ribonucleoprotein</keyword>
<gene>
    <name evidence="5" type="primary">rplY</name>
    <name evidence="5" type="synonym">ctc</name>
    <name evidence="9" type="ORF">ACFSBH_03120</name>
</gene>
<evidence type="ECO:0000313" key="10">
    <source>
        <dbReference type="Proteomes" id="UP001597221"/>
    </source>
</evidence>
<dbReference type="EMBL" id="JBHUDE010000009">
    <property type="protein sequence ID" value="MFD1606654.1"/>
    <property type="molecule type" value="Genomic_DNA"/>
</dbReference>
<keyword evidence="2 5" id="KW-0694">RNA-binding</keyword>
<dbReference type="PANTHER" id="PTHR33284">
    <property type="entry name" value="RIBOSOMAL PROTEIN L25/GLN-TRNA SYNTHETASE, ANTI-CODON-BINDING DOMAIN-CONTAINING PROTEIN"/>
    <property type="match status" value="1"/>
</dbReference>
<dbReference type="InterPro" id="IPR011035">
    <property type="entry name" value="Ribosomal_bL25/Gln-tRNA_synth"/>
</dbReference>
<evidence type="ECO:0000256" key="2">
    <source>
        <dbReference type="ARBA" id="ARBA00022884"/>
    </source>
</evidence>
<dbReference type="Pfam" id="PF01386">
    <property type="entry name" value="Ribosomal_L25p"/>
    <property type="match status" value="1"/>
</dbReference>
<organism evidence="9 10">
    <name type="scientific">Oceanobacillus luteolus</name>
    <dbReference type="NCBI Taxonomy" id="1274358"/>
    <lineage>
        <taxon>Bacteria</taxon>
        <taxon>Bacillati</taxon>
        <taxon>Bacillota</taxon>
        <taxon>Bacilli</taxon>
        <taxon>Bacillales</taxon>
        <taxon>Bacillaceae</taxon>
        <taxon>Oceanobacillus</taxon>
    </lineage>
</organism>
<evidence type="ECO:0000256" key="6">
    <source>
        <dbReference type="SAM" id="MobiDB-lite"/>
    </source>
</evidence>
<dbReference type="Gene3D" id="2.170.120.20">
    <property type="entry name" value="Ribosomal protein L25, beta domain"/>
    <property type="match status" value="1"/>
</dbReference>
<reference evidence="10" key="1">
    <citation type="journal article" date="2019" name="Int. J. Syst. Evol. Microbiol.">
        <title>The Global Catalogue of Microorganisms (GCM) 10K type strain sequencing project: providing services to taxonomists for standard genome sequencing and annotation.</title>
        <authorList>
            <consortium name="The Broad Institute Genomics Platform"/>
            <consortium name="The Broad Institute Genome Sequencing Center for Infectious Disease"/>
            <person name="Wu L."/>
            <person name="Ma J."/>
        </authorList>
    </citation>
    <scope>NUCLEOTIDE SEQUENCE [LARGE SCALE GENOMIC DNA]</scope>
    <source>
        <strain evidence="10">CGMCC 1.12376</strain>
    </source>
</reference>
<proteinExistence type="inferred from homology"/>
<dbReference type="InterPro" id="IPR001021">
    <property type="entry name" value="Ribosomal_bL25_long"/>
</dbReference>
<dbReference type="HAMAP" id="MF_01334">
    <property type="entry name" value="Ribosomal_bL25_CTC"/>
    <property type="match status" value="1"/>
</dbReference>
<dbReference type="PANTHER" id="PTHR33284:SF1">
    <property type="entry name" value="RIBOSOMAL PROTEIN L25_GLN-TRNA SYNTHETASE, ANTI-CODON-BINDING DOMAIN-CONTAINING PROTEIN"/>
    <property type="match status" value="1"/>
</dbReference>
<dbReference type="RefSeq" id="WP_251512795.1">
    <property type="nucleotide sequence ID" value="NZ_JAMBON010000008.1"/>
</dbReference>
<dbReference type="NCBIfam" id="TIGR00731">
    <property type="entry name" value="bL25_bact_ctc"/>
    <property type="match status" value="1"/>
</dbReference>
<feature type="domain" description="Large ribosomal subunit protein bL25 L25" evidence="7">
    <location>
        <begin position="5"/>
        <end position="92"/>
    </location>
</feature>
<keyword evidence="1 5" id="KW-0699">rRNA-binding</keyword>
<evidence type="ECO:0000256" key="1">
    <source>
        <dbReference type="ARBA" id="ARBA00022730"/>
    </source>
</evidence>
<protein>
    <recommendedName>
        <fullName evidence="5">Large ribosomal subunit protein bL25</fullName>
    </recommendedName>
    <alternativeName>
        <fullName evidence="5">General stress protein CTC</fullName>
    </alternativeName>
</protein>
<dbReference type="Pfam" id="PF14693">
    <property type="entry name" value="Ribosomal_TL5_C"/>
    <property type="match status" value="1"/>
</dbReference>
<name>A0ABW4HMB8_9BACI</name>
<dbReference type="InterPro" id="IPR020056">
    <property type="entry name" value="Rbsml_bL25/Gln-tRNA_synth_N"/>
</dbReference>
<dbReference type="CDD" id="cd00495">
    <property type="entry name" value="Ribosomal_L25_TL5_CTC"/>
    <property type="match status" value="1"/>
</dbReference>
<comment type="subunit">
    <text evidence="5">Part of the 50S ribosomal subunit; part of the 5S rRNA/L5/L18/L25 subcomplex. Contacts the 5S rRNA. Binds to the 5S rRNA independently of L5 and L18.</text>
</comment>
<evidence type="ECO:0000259" key="8">
    <source>
        <dbReference type="Pfam" id="PF14693"/>
    </source>
</evidence>
<dbReference type="NCBIfam" id="NF004133">
    <property type="entry name" value="PRK05618.2-4"/>
    <property type="match status" value="1"/>
</dbReference>
<dbReference type="InterPro" id="IPR029751">
    <property type="entry name" value="Ribosomal_L25_dom"/>
</dbReference>
<evidence type="ECO:0000313" key="9">
    <source>
        <dbReference type="EMBL" id="MFD1606654.1"/>
    </source>
</evidence>
<feature type="region of interest" description="Disordered" evidence="6">
    <location>
        <begin position="182"/>
        <end position="206"/>
    </location>
</feature>
<evidence type="ECO:0000256" key="4">
    <source>
        <dbReference type="ARBA" id="ARBA00023274"/>
    </source>
</evidence>
<dbReference type="SUPFAM" id="SSF50715">
    <property type="entry name" value="Ribosomal protein L25-like"/>
    <property type="match status" value="1"/>
</dbReference>
<dbReference type="InterPro" id="IPR020057">
    <property type="entry name" value="Ribosomal_bL25_b-dom"/>
</dbReference>